<keyword evidence="3" id="KW-1185">Reference proteome</keyword>
<accession>A0A1H8N9N0</accession>
<dbReference type="Proteomes" id="UP000199126">
    <property type="component" value="Unassembled WGS sequence"/>
</dbReference>
<evidence type="ECO:0000313" key="3">
    <source>
        <dbReference type="Proteomes" id="UP000199126"/>
    </source>
</evidence>
<reference evidence="3" key="1">
    <citation type="submission" date="2016-10" db="EMBL/GenBank/DDBJ databases">
        <authorList>
            <person name="Varghese N."/>
            <person name="Submissions S."/>
        </authorList>
    </citation>
    <scope>NUCLEOTIDE SEQUENCE [LARGE SCALE GENOMIC DNA]</scope>
    <source>
        <strain evidence="3">CGMCC 1.10121</strain>
    </source>
</reference>
<proteinExistence type="predicted"/>
<keyword evidence="1" id="KW-0812">Transmembrane</keyword>
<feature type="transmembrane region" description="Helical" evidence="1">
    <location>
        <begin position="77"/>
        <end position="98"/>
    </location>
</feature>
<dbReference type="RefSeq" id="WP_089820770.1">
    <property type="nucleotide sequence ID" value="NZ_FODV01000001.1"/>
</dbReference>
<keyword evidence="1" id="KW-0472">Membrane</keyword>
<protein>
    <submittedName>
        <fullName evidence="2">Uncharacterized protein</fullName>
    </submittedName>
</protein>
<name>A0A1H8N9N0_9EURY</name>
<sequence>MAPGGLLQVALSQLSFLSQVAAGAVAGLAAAIAMVVPMSRQPEGFTPAYIAASVLRRTTPDEVRFVEANVVHHGTGMVAGGLYAAVLMFLSGVVPDLVRMEQVELFPHLLSVSLVVLFVYVFFAHLVLPRAGGRIYEEQATAVRGQWLRSSLVFGAVLVVVGPTLLSSTM</sequence>
<organism evidence="2 3">
    <name type="scientific">Halogranum amylolyticum</name>
    <dbReference type="NCBI Taxonomy" id="660520"/>
    <lineage>
        <taxon>Archaea</taxon>
        <taxon>Methanobacteriati</taxon>
        <taxon>Methanobacteriota</taxon>
        <taxon>Stenosarchaea group</taxon>
        <taxon>Halobacteria</taxon>
        <taxon>Halobacteriales</taxon>
        <taxon>Haloferacaceae</taxon>
    </lineage>
</organism>
<dbReference type="AlphaFoldDB" id="A0A1H8N9N0"/>
<dbReference type="EMBL" id="FODV01000001">
    <property type="protein sequence ID" value="SEO26262.1"/>
    <property type="molecule type" value="Genomic_DNA"/>
</dbReference>
<feature type="transmembrane region" description="Helical" evidence="1">
    <location>
        <begin position="147"/>
        <end position="166"/>
    </location>
</feature>
<evidence type="ECO:0000313" key="2">
    <source>
        <dbReference type="EMBL" id="SEO26262.1"/>
    </source>
</evidence>
<evidence type="ECO:0000256" key="1">
    <source>
        <dbReference type="SAM" id="Phobius"/>
    </source>
</evidence>
<feature type="transmembrane region" description="Helical" evidence="1">
    <location>
        <begin position="105"/>
        <end position="127"/>
    </location>
</feature>
<dbReference type="OrthoDB" id="222014at2157"/>
<keyword evidence="1" id="KW-1133">Transmembrane helix</keyword>
<gene>
    <name evidence="2" type="ORF">SAMN04487948_101403</name>
</gene>